<dbReference type="SMART" id="SM00984">
    <property type="entry name" value="UDPG_MGDP_dh_C"/>
    <property type="match status" value="1"/>
</dbReference>
<evidence type="ECO:0000259" key="4">
    <source>
        <dbReference type="SMART" id="SM00984"/>
    </source>
</evidence>
<dbReference type="PANTHER" id="PTHR43491">
    <property type="entry name" value="UDP-N-ACETYL-D-MANNOSAMINE DEHYDROGENASE"/>
    <property type="match status" value="1"/>
</dbReference>
<keyword evidence="1" id="KW-0560">Oxidoreductase</keyword>
<name>A0A543PP86_9MICO</name>
<dbReference type="Gene3D" id="1.20.5.100">
    <property type="entry name" value="Cytochrome c1, transmembrane anchor, C-terminal"/>
    <property type="match status" value="1"/>
</dbReference>
<dbReference type="NCBIfam" id="NF008286">
    <property type="entry name" value="PRK11064.1"/>
    <property type="match status" value="1"/>
</dbReference>
<dbReference type="RefSeq" id="WP_141822614.1">
    <property type="nucleotide sequence ID" value="NZ_BAAAQC010000010.1"/>
</dbReference>
<dbReference type="InterPro" id="IPR036291">
    <property type="entry name" value="NAD(P)-bd_dom_sf"/>
</dbReference>
<dbReference type="Pfam" id="PF00984">
    <property type="entry name" value="UDPG_MGDP_dh"/>
    <property type="match status" value="1"/>
</dbReference>
<evidence type="ECO:0000313" key="5">
    <source>
        <dbReference type="EMBL" id="TQN45892.1"/>
    </source>
</evidence>
<dbReference type="EMBL" id="VFQF01000002">
    <property type="protein sequence ID" value="TQN45892.1"/>
    <property type="molecule type" value="Genomic_DNA"/>
</dbReference>
<organism evidence="5 6">
    <name type="scientific">Humibacillus xanthopallidus</name>
    <dbReference type="NCBI Taxonomy" id="412689"/>
    <lineage>
        <taxon>Bacteria</taxon>
        <taxon>Bacillati</taxon>
        <taxon>Actinomycetota</taxon>
        <taxon>Actinomycetes</taxon>
        <taxon>Micrococcales</taxon>
        <taxon>Intrasporangiaceae</taxon>
        <taxon>Humibacillus</taxon>
    </lineage>
</organism>
<dbReference type="SUPFAM" id="SSF51735">
    <property type="entry name" value="NAD(P)-binding Rossmann-fold domains"/>
    <property type="match status" value="1"/>
</dbReference>
<reference evidence="5 6" key="1">
    <citation type="submission" date="2019-06" db="EMBL/GenBank/DDBJ databases">
        <title>Sequencing the genomes of 1000 actinobacteria strains.</title>
        <authorList>
            <person name="Klenk H.-P."/>
        </authorList>
    </citation>
    <scope>NUCLEOTIDE SEQUENCE [LARGE SCALE GENOMIC DNA]</scope>
    <source>
        <strain evidence="5 6">DSM 21776</strain>
    </source>
</reference>
<comment type="caution">
    <text evidence="5">The sequence shown here is derived from an EMBL/GenBank/DDBJ whole genome shotgun (WGS) entry which is preliminary data.</text>
</comment>
<evidence type="ECO:0000313" key="6">
    <source>
        <dbReference type="Proteomes" id="UP000320085"/>
    </source>
</evidence>
<evidence type="ECO:0000256" key="1">
    <source>
        <dbReference type="ARBA" id="ARBA00023002"/>
    </source>
</evidence>
<dbReference type="NCBIfam" id="TIGR03026">
    <property type="entry name" value="NDP-sugDHase"/>
    <property type="match status" value="1"/>
</dbReference>
<dbReference type="InterPro" id="IPR001732">
    <property type="entry name" value="UDP-Glc/GDP-Man_DH_N"/>
</dbReference>
<dbReference type="OrthoDB" id="5193947at2"/>
<dbReference type="InterPro" id="IPR036220">
    <property type="entry name" value="UDP-Glc/GDP-Man_DH_C_sf"/>
</dbReference>
<dbReference type="SUPFAM" id="SSF52413">
    <property type="entry name" value="UDP-glucose/GDP-mannose dehydrogenase C-terminal domain"/>
    <property type="match status" value="1"/>
</dbReference>
<dbReference type="PANTHER" id="PTHR43491:SF1">
    <property type="entry name" value="UDP-N-ACETYL-D-MANNOSAMINE DEHYDROGENASE"/>
    <property type="match status" value="1"/>
</dbReference>
<dbReference type="GO" id="GO:0051287">
    <property type="term" value="F:NAD binding"/>
    <property type="evidence" value="ECO:0007669"/>
    <property type="project" value="InterPro"/>
</dbReference>
<comment type="similarity">
    <text evidence="3">Belongs to the UDP-glucose/GDP-mannose dehydrogenase family.</text>
</comment>
<protein>
    <submittedName>
        <fullName evidence="5">UDP-N-acetyl-D-mannosaminuronic acid dehydrogenase</fullName>
    </submittedName>
</protein>
<gene>
    <name evidence="5" type="ORF">FHX52_2596</name>
</gene>
<dbReference type="AlphaFoldDB" id="A0A543PP86"/>
<keyword evidence="2" id="KW-0520">NAD</keyword>
<dbReference type="GO" id="GO:0016616">
    <property type="term" value="F:oxidoreductase activity, acting on the CH-OH group of donors, NAD or NADP as acceptor"/>
    <property type="evidence" value="ECO:0007669"/>
    <property type="project" value="InterPro"/>
</dbReference>
<sequence length="446" mass="47410">MFDDGIAVIGLGYIGLPTCAALTGRGLRVVGVDVNARTVAEINAGRVPIVEPNLDEAILEAVERGLLTATTEMPHASVYLIAVPTPFRGDHEPDLRHVRAATEAIAPQLRGGEVVILESTSPPGTTERISEWISDLRPDLKLPHMGGIPDVHLAHCPERVLPGRIMVEIFTNDRVVGGLTPECAERAAELYRTFVAGEIVLTDATSAEMAKLTENAFRDVNIAFANELAEICDHLEVDVWEVISMANHHPRVNILQPGPGVGGHCIAVDPWFIVSAAPEQARLIRAARETNDARPRTVLTKVAEAVAASGHSGGFGDSFSDSGGDSDSAGAGDSDGVGVTIACLGLAFKADIDDLRESPALAITETLAAEHPDARILAVEPHVSRLPATLAALPNVELVSTQEALREAQVVVLLVDHAAFRAISLGELRGRQLVDTRGIWRREAVA</sequence>
<dbReference type="PIRSF" id="PIRSF000124">
    <property type="entry name" value="UDPglc_GDPman_dh"/>
    <property type="match status" value="1"/>
</dbReference>
<dbReference type="Pfam" id="PF03721">
    <property type="entry name" value="UDPG_MGDP_dh_N"/>
    <property type="match status" value="1"/>
</dbReference>
<dbReference type="Gene3D" id="3.40.50.720">
    <property type="entry name" value="NAD(P)-binding Rossmann-like Domain"/>
    <property type="match status" value="2"/>
</dbReference>
<dbReference type="InterPro" id="IPR014026">
    <property type="entry name" value="UDP-Glc/GDP-Man_DH_dimer"/>
</dbReference>
<dbReference type="InterPro" id="IPR014027">
    <property type="entry name" value="UDP-Glc/GDP-Man_DH_C"/>
</dbReference>
<dbReference type="PIRSF" id="PIRSF500136">
    <property type="entry name" value="UDP_ManNAc_DH"/>
    <property type="match status" value="1"/>
</dbReference>
<feature type="domain" description="UDP-glucose/GDP-mannose dehydrogenase C-terminal" evidence="4">
    <location>
        <begin position="342"/>
        <end position="442"/>
    </location>
</feature>
<dbReference type="Pfam" id="PF03720">
    <property type="entry name" value="UDPG_MGDP_dh_C"/>
    <property type="match status" value="1"/>
</dbReference>
<dbReference type="Proteomes" id="UP000320085">
    <property type="component" value="Unassembled WGS sequence"/>
</dbReference>
<dbReference type="InterPro" id="IPR008927">
    <property type="entry name" value="6-PGluconate_DH-like_C_sf"/>
</dbReference>
<evidence type="ECO:0000256" key="2">
    <source>
        <dbReference type="ARBA" id="ARBA00023027"/>
    </source>
</evidence>
<dbReference type="SUPFAM" id="SSF48179">
    <property type="entry name" value="6-phosphogluconate dehydrogenase C-terminal domain-like"/>
    <property type="match status" value="1"/>
</dbReference>
<dbReference type="InterPro" id="IPR017476">
    <property type="entry name" value="UDP-Glc/GDP-Man"/>
</dbReference>
<proteinExistence type="inferred from homology"/>
<dbReference type="GO" id="GO:0016628">
    <property type="term" value="F:oxidoreductase activity, acting on the CH-CH group of donors, NAD or NADP as acceptor"/>
    <property type="evidence" value="ECO:0007669"/>
    <property type="project" value="InterPro"/>
</dbReference>
<dbReference type="GO" id="GO:0000271">
    <property type="term" value="P:polysaccharide biosynthetic process"/>
    <property type="evidence" value="ECO:0007669"/>
    <property type="project" value="InterPro"/>
</dbReference>
<accession>A0A543PP86</accession>
<dbReference type="InterPro" id="IPR028359">
    <property type="entry name" value="UDP_ManNAc/GlcNAc_DH"/>
</dbReference>
<evidence type="ECO:0000256" key="3">
    <source>
        <dbReference type="PIRNR" id="PIRNR000124"/>
    </source>
</evidence>